<evidence type="ECO:0000313" key="4">
    <source>
        <dbReference type="EMBL" id="GKS81710.1"/>
    </source>
</evidence>
<evidence type="ECO:0000256" key="1">
    <source>
        <dbReference type="ARBA" id="ARBA00022801"/>
    </source>
</evidence>
<dbReference type="Proteomes" id="UP001055149">
    <property type="component" value="Unassembled WGS sequence"/>
</dbReference>
<dbReference type="InterPro" id="IPR022877">
    <property type="entry name" value="UPF0173"/>
</dbReference>
<dbReference type="SUPFAM" id="SSF56281">
    <property type="entry name" value="Metallo-hydrolase/oxidoreductase"/>
    <property type="match status" value="1"/>
</dbReference>
<reference evidence="4" key="1">
    <citation type="journal article" date="2022" name="Int. J. Syst. Evol. Microbiol.">
        <title>A novel species of lactic acid bacteria, Ligilactobacillus pabuli sp. nov., isolated from alfalfa silage.</title>
        <authorList>
            <person name="Tohno M."/>
            <person name="Tanizawa Y."/>
            <person name="Sawada H."/>
            <person name="Sakamoto M."/>
            <person name="Ohkuma M."/>
            <person name="Kobayashi H."/>
        </authorList>
    </citation>
    <scope>NUCLEOTIDE SEQUENCE</scope>
    <source>
        <strain evidence="4">AF129</strain>
    </source>
</reference>
<dbReference type="SMART" id="SM00849">
    <property type="entry name" value="Lactamase_B"/>
    <property type="match status" value="1"/>
</dbReference>
<comment type="caution">
    <text evidence="4">The sequence shown here is derived from an EMBL/GenBank/DDBJ whole genome shotgun (WGS) entry which is preliminary data.</text>
</comment>
<keyword evidence="1 2" id="KW-0378">Hydrolase</keyword>
<dbReference type="HAMAP" id="MF_00457">
    <property type="entry name" value="UPF0173"/>
    <property type="match status" value="1"/>
</dbReference>
<evidence type="ECO:0000259" key="3">
    <source>
        <dbReference type="SMART" id="SM00849"/>
    </source>
</evidence>
<dbReference type="RefSeq" id="WP_244055456.1">
    <property type="nucleotide sequence ID" value="NZ_BQXH01000012.1"/>
</dbReference>
<dbReference type="PANTHER" id="PTHR43546">
    <property type="entry name" value="UPF0173 METAL-DEPENDENT HYDROLASE MJ1163-RELATED"/>
    <property type="match status" value="1"/>
</dbReference>
<organism evidence="4 5">
    <name type="scientific">Ligilactobacillus pabuli</name>
    <dbReference type="NCBI Taxonomy" id="2886039"/>
    <lineage>
        <taxon>Bacteria</taxon>
        <taxon>Bacillati</taxon>
        <taxon>Bacillota</taxon>
        <taxon>Bacilli</taxon>
        <taxon>Lactobacillales</taxon>
        <taxon>Lactobacillaceae</taxon>
        <taxon>Ligilactobacillus</taxon>
    </lineage>
</organism>
<dbReference type="InterPro" id="IPR050114">
    <property type="entry name" value="UPF0173_UPF0282_UlaG_hydrolase"/>
</dbReference>
<dbReference type="InterPro" id="IPR001279">
    <property type="entry name" value="Metallo-B-lactamas"/>
</dbReference>
<keyword evidence="5" id="KW-1185">Reference proteome</keyword>
<name>A0ABQ5JI67_9LACO</name>
<dbReference type="NCBIfam" id="NF001911">
    <property type="entry name" value="PRK00685.1"/>
    <property type="match status" value="1"/>
</dbReference>
<dbReference type="GO" id="GO:0016787">
    <property type="term" value="F:hydrolase activity"/>
    <property type="evidence" value="ECO:0007669"/>
    <property type="project" value="UniProtKB-KW"/>
</dbReference>
<dbReference type="Gene3D" id="3.60.15.10">
    <property type="entry name" value="Ribonuclease Z/Hydroxyacylglutathione hydrolase-like"/>
    <property type="match status" value="1"/>
</dbReference>
<dbReference type="EMBL" id="BQXH01000012">
    <property type="protein sequence ID" value="GKS81710.1"/>
    <property type="molecule type" value="Genomic_DNA"/>
</dbReference>
<feature type="domain" description="Metallo-beta-lactamase" evidence="3">
    <location>
        <begin position="7"/>
        <end position="191"/>
    </location>
</feature>
<sequence length="225" mass="24244">MKIIWHGHAFIEIQTQGQQILIDPFIDGNPFTKTTAADYSPDYILLTHAHHDHVGSTAEIAERSGATIVAIADLATYFAQQGFQTEGPNIGGTVHLTFGDVKLTPAWHTSATEVNGINLPLGVATGIALKIEDKLLYISGDTGLFSDMQLVARKQPVDVAFLPIGDHFTMGSDDAAYAASLVHAKTVVPIHYNTFPAIQADPEEFLKMLAPGQGKIPVVDQAWTV</sequence>
<accession>A0ABQ5JI67</accession>
<gene>
    <name evidence="4" type="ORF">LPAF129_13960</name>
</gene>
<proteinExistence type="inferred from homology"/>
<dbReference type="Pfam" id="PF12706">
    <property type="entry name" value="Lactamase_B_2"/>
    <property type="match status" value="1"/>
</dbReference>
<evidence type="ECO:0000313" key="5">
    <source>
        <dbReference type="Proteomes" id="UP001055149"/>
    </source>
</evidence>
<evidence type="ECO:0000256" key="2">
    <source>
        <dbReference type="HAMAP-Rule" id="MF_00457"/>
    </source>
</evidence>
<protein>
    <recommendedName>
        <fullName evidence="2">UPF0173 metal-dependent hydrolase LPAF129_13960</fullName>
    </recommendedName>
</protein>
<dbReference type="InterPro" id="IPR036866">
    <property type="entry name" value="RibonucZ/Hydroxyglut_hydro"/>
</dbReference>
<dbReference type="PANTHER" id="PTHR43546:SF3">
    <property type="entry name" value="UPF0173 METAL-DEPENDENT HYDROLASE MJ1163"/>
    <property type="match status" value="1"/>
</dbReference>
<comment type="similarity">
    <text evidence="2">Belongs to the UPF0173 family.</text>
</comment>